<organism evidence="1">
    <name type="scientific">hydrothermal vent metagenome</name>
    <dbReference type="NCBI Taxonomy" id="652676"/>
    <lineage>
        <taxon>unclassified sequences</taxon>
        <taxon>metagenomes</taxon>
        <taxon>ecological metagenomes</taxon>
    </lineage>
</organism>
<dbReference type="InterPro" id="IPR016024">
    <property type="entry name" value="ARM-type_fold"/>
</dbReference>
<dbReference type="Pfam" id="PF13646">
    <property type="entry name" value="HEAT_2"/>
    <property type="match status" value="1"/>
</dbReference>
<dbReference type="AlphaFoldDB" id="A0A3B0SJI5"/>
<dbReference type="SUPFAM" id="SSF48371">
    <property type="entry name" value="ARM repeat"/>
    <property type="match status" value="1"/>
</dbReference>
<dbReference type="InterPro" id="IPR011989">
    <property type="entry name" value="ARM-like"/>
</dbReference>
<evidence type="ECO:0000313" key="1">
    <source>
        <dbReference type="EMBL" id="VAV95075.1"/>
    </source>
</evidence>
<dbReference type="EMBL" id="UOEC01000125">
    <property type="protein sequence ID" value="VAV95075.1"/>
    <property type="molecule type" value="Genomic_DNA"/>
</dbReference>
<evidence type="ECO:0008006" key="2">
    <source>
        <dbReference type="Google" id="ProtNLM"/>
    </source>
</evidence>
<reference evidence="1" key="1">
    <citation type="submission" date="2018-06" db="EMBL/GenBank/DDBJ databases">
        <authorList>
            <person name="Zhirakovskaya E."/>
        </authorList>
    </citation>
    <scope>NUCLEOTIDE SEQUENCE</scope>
</reference>
<sequence length="295" mass="34157">MDWRLRKKIAKAKTEKLFEWLLEERNQTEETDRRWALILQLRRRDIETVFSTASIWCQNNDWLIREAGADLLVLGRHEGEQFVYPKKTETQPILEKLLSDRRPEVVASAIYAVGHLRLARELLDQRMDLVVHKSFFIRRAMSFALSGDGTTDETVGLLLLLMKDNDVEVRDWATFGLGSQCDKDSKEIRQGLFERLYDVDDDTHLEAVGGLARRGDKRVVPALIKRFEEEQAQDEWQVANAWLEAAAEIAAPELLPVLLAMAPRYDEDDFWLDLAIRRCQGEIEPDGRVFGMQED</sequence>
<proteinExistence type="predicted"/>
<protein>
    <recommendedName>
        <fullName evidence="2">FOG: HEAT repeat</fullName>
    </recommendedName>
</protein>
<accession>A0A3B0SJI5</accession>
<gene>
    <name evidence="1" type="ORF">MNBD_ALPHA08-2050</name>
</gene>
<dbReference type="Gene3D" id="1.25.10.10">
    <property type="entry name" value="Leucine-rich Repeat Variant"/>
    <property type="match status" value="1"/>
</dbReference>
<name>A0A3B0SJI5_9ZZZZ</name>